<gene>
    <name evidence="2" type="ORF">GCM10010246_10410</name>
</gene>
<feature type="compositionally biased region" description="Basic residues" evidence="1">
    <location>
        <begin position="1"/>
        <end position="11"/>
    </location>
</feature>
<feature type="compositionally biased region" description="Low complexity" evidence="1">
    <location>
        <begin position="14"/>
        <end position="25"/>
    </location>
</feature>
<sequence length="86" mass="8695">MARRPPAGRRPARAEAVPRPGGARPSRTLAGPKPVPRPGGRLAAPLRPAPPGYASPSHIGLVIAAIGPGTPDAPPSFGARRTSART</sequence>
<comment type="caution">
    <text evidence="2">The sequence shown here is derived from an EMBL/GenBank/DDBJ whole genome shotgun (WGS) entry which is preliminary data.</text>
</comment>
<protein>
    <submittedName>
        <fullName evidence="2">Uncharacterized protein</fullName>
    </submittedName>
</protein>
<evidence type="ECO:0000313" key="2">
    <source>
        <dbReference type="EMBL" id="GAA2329557.1"/>
    </source>
</evidence>
<name>A0ABP5SEN5_9ACTN</name>
<accession>A0ABP5SEN5</accession>
<dbReference type="EMBL" id="BAAASD010000003">
    <property type="protein sequence ID" value="GAA2329557.1"/>
    <property type="molecule type" value="Genomic_DNA"/>
</dbReference>
<reference evidence="3" key="1">
    <citation type="journal article" date="2019" name="Int. J. Syst. Evol. Microbiol.">
        <title>The Global Catalogue of Microorganisms (GCM) 10K type strain sequencing project: providing services to taxonomists for standard genome sequencing and annotation.</title>
        <authorList>
            <consortium name="The Broad Institute Genomics Platform"/>
            <consortium name="The Broad Institute Genome Sequencing Center for Infectious Disease"/>
            <person name="Wu L."/>
            <person name="Ma J."/>
        </authorList>
    </citation>
    <scope>NUCLEOTIDE SEQUENCE [LARGE SCALE GENOMIC DNA]</scope>
    <source>
        <strain evidence="3">JCM 4316</strain>
    </source>
</reference>
<feature type="region of interest" description="Disordered" evidence="1">
    <location>
        <begin position="1"/>
        <end position="51"/>
    </location>
</feature>
<proteinExistence type="predicted"/>
<evidence type="ECO:0000256" key="1">
    <source>
        <dbReference type="SAM" id="MobiDB-lite"/>
    </source>
</evidence>
<evidence type="ECO:0000313" key="3">
    <source>
        <dbReference type="Proteomes" id="UP001500253"/>
    </source>
</evidence>
<keyword evidence="3" id="KW-1185">Reference proteome</keyword>
<dbReference type="Proteomes" id="UP001500253">
    <property type="component" value="Unassembled WGS sequence"/>
</dbReference>
<feature type="region of interest" description="Disordered" evidence="1">
    <location>
        <begin position="66"/>
        <end position="86"/>
    </location>
</feature>
<organism evidence="2 3">
    <name type="scientific">Streptomyces cuspidosporus</name>
    <dbReference type="NCBI Taxonomy" id="66882"/>
    <lineage>
        <taxon>Bacteria</taxon>
        <taxon>Bacillati</taxon>
        <taxon>Actinomycetota</taxon>
        <taxon>Actinomycetes</taxon>
        <taxon>Kitasatosporales</taxon>
        <taxon>Streptomycetaceae</taxon>
        <taxon>Streptomyces</taxon>
    </lineage>
</organism>